<dbReference type="EC" id="2.3.1.28" evidence="4 9"/>
<evidence type="ECO:0000256" key="4">
    <source>
        <dbReference type="ARBA" id="ARBA00013235"/>
    </source>
</evidence>
<dbReference type="SUPFAM" id="SSF52777">
    <property type="entry name" value="CoA-dependent acyltransferases"/>
    <property type="match status" value="1"/>
</dbReference>
<comment type="similarity">
    <text evidence="2 10">Belongs to the chloramphenicol acetyltransferase family.</text>
</comment>
<evidence type="ECO:0000256" key="1">
    <source>
        <dbReference type="ARBA" id="ARBA00002150"/>
    </source>
</evidence>
<accession>A0ABU3F9T7</accession>
<organism evidence="11 12">
    <name type="scientific">Enterococcus xiangfangensis</name>
    <dbReference type="NCBI Taxonomy" id="1296537"/>
    <lineage>
        <taxon>Bacteria</taxon>
        <taxon>Bacillati</taxon>
        <taxon>Bacillota</taxon>
        <taxon>Bacilli</taxon>
        <taxon>Lactobacillales</taxon>
        <taxon>Enterococcaceae</taxon>
        <taxon>Enterococcus</taxon>
    </lineage>
</organism>
<comment type="function">
    <text evidence="1 9">This enzyme is an effector of chloramphenicol resistance in bacteria.</text>
</comment>
<dbReference type="Pfam" id="PF00302">
    <property type="entry name" value="CAT"/>
    <property type="match status" value="1"/>
</dbReference>
<evidence type="ECO:0000256" key="10">
    <source>
        <dbReference type="RuleBase" id="RU004156"/>
    </source>
</evidence>
<dbReference type="PIRSF" id="PIRSF000440">
    <property type="entry name" value="CAT"/>
    <property type="match status" value="1"/>
</dbReference>
<dbReference type="PROSITE" id="PS00100">
    <property type="entry name" value="CAT"/>
    <property type="match status" value="1"/>
</dbReference>
<evidence type="ECO:0000256" key="6">
    <source>
        <dbReference type="ARBA" id="ARBA00022679"/>
    </source>
</evidence>
<keyword evidence="7 9" id="KW-0046">Antibiotic resistance</keyword>
<evidence type="ECO:0000313" key="12">
    <source>
        <dbReference type="Proteomes" id="UP001181046"/>
    </source>
</evidence>
<dbReference type="InterPro" id="IPR018372">
    <property type="entry name" value="Chloramphenicol_AcTrfase_AS"/>
</dbReference>
<comment type="catalytic activity">
    <reaction evidence="9">
        <text>chloramphenicol + acetyl-CoA = chloramphenicol 3-acetate + CoA</text>
        <dbReference type="Rhea" id="RHEA:18421"/>
        <dbReference type="ChEBI" id="CHEBI:16730"/>
        <dbReference type="ChEBI" id="CHEBI:17698"/>
        <dbReference type="ChEBI" id="CHEBI:57287"/>
        <dbReference type="ChEBI" id="CHEBI:57288"/>
        <dbReference type="EC" id="2.3.1.28"/>
    </reaction>
</comment>
<evidence type="ECO:0000313" key="11">
    <source>
        <dbReference type="EMBL" id="MDT2759250.1"/>
    </source>
</evidence>
<proteinExistence type="inferred from homology"/>
<dbReference type="PANTHER" id="PTHR38474">
    <property type="entry name" value="SLR0299 PROTEIN"/>
    <property type="match status" value="1"/>
</dbReference>
<dbReference type="RefSeq" id="WP_311829738.1">
    <property type="nucleotide sequence ID" value="NZ_JARQAJ010000002.1"/>
</dbReference>
<keyword evidence="6 9" id="KW-0808">Transferase</keyword>
<evidence type="ECO:0000256" key="9">
    <source>
        <dbReference type="RuleBase" id="RU000503"/>
    </source>
</evidence>
<gene>
    <name evidence="11" type="ORF">P7H27_05690</name>
</gene>
<comment type="caution">
    <text evidence="11">The sequence shown here is derived from an EMBL/GenBank/DDBJ whole genome shotgun (WGS) entry which is preliminary data.</text>
</comment>
<name>A0ABU3F9T7_9ENTE</name>
<reference evidence="11" key="1">
    <citation type="submission" date="2023-03" db="EMBL/GenBank/DDBJ databases">
        <authorList>
            <person name="Shen W."/>
            <person name="Cai J."/>
        </authorList>
    </citation>
    <scope>NUCLEOTIDE SEQUENCE</scope>
    <source>
        <strain evidence="11">P66-3</strain>
    </source>
</reference>
<sequence>MTFKIINLAEWERTEVFNHFLTQQTSFSMTKEIEVTHLYNYLKENEHSFYSGFIYLVTTIANQKINFRLSFNREGQVGYWDHLLPMYTIFDKKTHQFSTLATEYSLDFQTFEKNHRTDLATFSNTGKLFPQATLPENVINISMIPWTSFTGFNLNINNDQPYLLPIVTGGKFVFLDDKIFLPIALQIHHAACDGFHVADFLNLFEKMAANPQNYFE</sequence>
<dbReference type="EMBL" id="JARQAJ010000002">
    <property type="protein sequence ID" value="MDT2759250.1"/>
    <property type="molecule type" value="Genomic_DNA"/>
</dbReference>
<evidence type="ECO:0000256" key="2">
    <source>
        <dbReference type="ARBA" id="ARBA00010571"/>
    </source>
</evidence>
<dbReference type="Gene3D" id="3.30.559.10">
    <property type="entry name" value="Chloramphenicol acetyltransferase-like domain"/>
    <property type="match status" value="1"/>
</dbReference>
<comment type="subunit">
    <text evidence="3">Homotrimer.</text>
</comment>
<dbReference type="InterPro" id="IPR001707">
    <property type="entry name" value="Cmp_AcTrfase"/>
</dbReference>
<keyword evidence="12" id="KW-1185">Reference proteome</keyword>
<dbReference type="PANTHER" id="PTHR38474:SF2">
    <property type="entry name" value="CHLORAMPHENICOL ACETYLTRANSFERASE"/>
    <property type="match status" value="1"/>
</dbReference>
<protein>
    <recommendedName>
        <fullName evidence="5 9">Chloramphenicol acetyltransferase</fullName>
        <ecNumber evidence="4 9">2.3.1.28</ecNumber>
    </recommendedName>
</protein>
<dbReference type="SMART" id="SM01059">
    <property type="entry name" value="CAT"/>
    <property type="match status" value="1"/>
</dbReference>
<evidence type="ECO:0000256" key="7">
    <source>
        <dbReference type="ARBA" id="ARBA00023251"/>
    </source>
</evidence>
<evidence type="ECO:0000256" key="8">
    <source>
        <dbReference type="ARBA" id="ARBA00023315"/>
    </source>
</evidence>
<evidence type="ECO:0000256" key="5">
    <source>
        <dbReference type="ARBA" id="ARBA00020291"/>
    </source>
</evidence>
<keyword evidence="8 9" id="KW-0012">Acyltransferase</keyword>
<dbReference type="Proteomes" id="UP001181046">
    <property type="component" value="Unassembled WGS sequence"/>
</dbReference>
<dbReference type="InterPro" id="IPR023213">
    <property type="entry name" value="CAT-like_dom_sf"/>
</dbReference>
<evidence type="ECO:0000256" key="3">
    <source>
        <dbReference type="ARBA" id="ARBA00011233"/>
    </source>
</evidence>